<dbReference type="Proteomes" id="UP000823775">
    <property type="component" value="Unassembled WGS sequence"/>
</dbReference>
<keyword evidence="3" id="KW-1185">Reference proteome</keyword>
<protein>
    <submittedName>
        <fullName evidence="2">Uncharacterized protein</fullName>
    </submittedName>
</protein>
<sequence length="131" mass="14792">MRCFGVIFGWGFGEILVVRQCCFAGEGEEREVGLPEFMNVVSSQRGRVRVGRRPGGVVVVLEVVLRLAVVGVLRRLWCCFRRRGAEERRREGRIIGRRERVAVGRLVSEREIERRVEVDGVSPVGGSGVRR</sequence>
<keyword evidence="1" id="KW-0732">Signal</keyword>
<feature type="chain" id="PRO_5045051885" evidence="1">
    <location>
        <begin position="20"/>
        <end position="131"/>
    </location>
</feature>
<evidence type="ECO:0000313" key="2">
    <source>
        <dbReference type="EMBL" id="MCE3214655.1"/>
    </source>
</evidence>
<evidence type="ECO:0000313" key="3">
    <source>
        <dbReference type="Proteomes" id="UP000823775"/>
    </source>
</evidence>
<dbReference type="EMBL" id="JACEIK010009752">
    <property type="protein sequence ID" value="MCE3214655.1"/>
    <property type="molecule type" value="Genomic_DNA"/>
</dbReference>
<evidence type="ECO:0000256" key="1">
    <source>
        <dbReference type="SAM" id="SignalP"/>
    </source>
</evidence>
<name>A0ABS8WRE7_DATST</name>
<comment type="caution">
    <text evidence="2">The sequence shown here is derived from an EMBL/GenBank/DDBJ whole genome shotgun (WGS) entry which is preliminary data.</text>
</comment>
<reference evidence="2 3" key="1">
    <citation type="journal article" date="2021" name="BMC Genomics">
        <title>Datura genome reveals duplications of psychoactive alkaloid biosynthetic genes and high mutation rate following tissue culture.</title>
        <authorList>
            <person name="Rajewski A."/>
            <person name="Carter-House D."/>
            <person name="Stajich J."/>
            <person name="Litt A."/>
        </authorList>
    </citation>
    <scope>NUCLEOTIDE SEQUENCE [LARGE SCALE GENOMIC DNA]</scope>
    <source>
        <strain evidence="2">AR-01</strain>
    </source>
</reference>
<proteinExistence type="predicted"/>
<gene>
    <name evidence="2" type="ORF">HAX54_052999</name>
</gene>
<accession>A0ABS8WRE7</accession>
<feature type="signal peptide" evidence="1">
    <location>
        <begin position="1"/>
        <end position="19"/>
    </location>
</feature>
<organism evidence="2 3">
    <name type="scientific">Datura stramonium</name>
    <name type="common">Jimsonweed</name>
    <name type="synonym">Common thornapple</name>
    <dbReference type="NCBI Taxonomy" id="4076"/>
    <lineage>
        <taxon>Eukaryota</taxon>
        <taxon>Viridiplantae</taxon>
        <taxon>Streptophyta</taxon>
        <taxon>Embryophyta</taxon>
        <taxon>Tracheophyta</taxon>
        <taxon>Spermatophyta</taxon>
        <taxon>Magnoliopsida</taxon>
        <taxon>eudicotyledons</taxon>
        <taxon>Gunneridae</taxon>
        <taxon>Pentapetalae</taxon>
        <taxon>asterids</taxon>
        <taxon>lamiids</taxon>
        <taxon>Solanales</taxon>
        <taxon>Solanaceae</taxon>
        <taxon>Solanoideae</taxon>
        <taxon>Datureae</taxon>
        <taxon>Datura</taxon>
    </lineage>
</organism>